<feature type="chain" id="PRO_5022697094" description="Lipocalin-like domain-containing protein" evidence="1">
    <location>
        <begin position="20"/>
        <end position="166"/>
    </location>
</feature>
<gene>
    <name evidence="2" type="ORF">ESV85_07995</name>
</gene>
<dbReference type="AlphaFoldDB" id="A0A5C7AYE3"/>
<name>A0A5C7AYE3_9BACT</name>
<evidence type="ECO:0000313" key="2">
    <source>
        <dbReference type="EMBL" id="TXE12549.1"/>
    </source>
</evidence>
<accession>A0A5C7AYE3</accession>
<protein>
    <recommendedName>
        <fullName evidence="4">Lipocalin-like domain-containing protein</fullName>
    </recommendedName>
</protein>
<sequence>MMRYLCLLFIAACTASLFSCTDSEEPMSPLIGAWENREYVDSLNYWIVERYDFVNDSTYDINVTVRESETGKDLGYRFATRGWYNLQANDFTFTYSEMYQIKNYYLPSRDNLYAPKNELRFSEIDFSDTPTANLTFSSDGKQFELLAECLGYNSECSLPKTYSKIN</sequence>
<evidence type="ECO:0000256" key="1">
    <source>
        <dbReference type="SAM" id="SignalP"/>
    </source>
</evidence>
<dbReference type="PROSITE" id="PS51257">
    <property type="entry name" value="PROKAR_LIPOPROTEIN"/>
    <property type="match status" value="1"/>
</dbReference>
<evidence type="ECO:0000313" key="3">
    <source>
        <dbReference type="Proteomes" id="UP000321935"/>
    </source>
</evidence>
<proteinExistence type="predicted"/>
<organism evidence="2 3">
    <name type="scientific">Algoriphagus aquimarinus</name>
    <dbReference type="NCBI Taxonomy" id="237018"/>
    <lineage>
        <taxon>Bacteria</taxon>
        <taxon>Pseudomonadati</taxon>
        <taxon>Bacteroidota</taxon>
        <taxon>Cytophagia</taxon>
        <taxon>Cytophagales</taxon>
        <taxon>Cyclobacteriaceae</taxon>
        <taxon>Algoriphagus</taxon>
    </lineage>
</organism>
<evidence type="ECO:0008006" key="4">
    <source>
        <dbReference type="Google" id="ProtNLM"/>
    </source>
</evidence>
<comment type="caution">
    <text evidence="2">The sequence shown here is derived from an EMBL/GenBank/DDBJ whole genome shotgun (WGS) entry which is preliminary data.</text>
</comment>
<keyword evidence="1" id="KW-0732">Signal</keyword>
<dbReference type="Proteomes" id="UP000321935">
    <property type="component" value="Unassembled WGS sequence"/>
</dbReference>
<feature type="signal peptide" evidence="1">
    <location>
        <begin position="1"/>
        <end position="19"/>
    </location>
</feature>
<dbReference type="EMBL" id="VORW01000003">
    <property type="protein sequence ID" value="TXE12549.1"/>
    <property type="molecule type" value="Genomic_DNA"/>
</dbReference>
<reference evidence="2 3" key="1">
    <citation type="submission" date="2019-08" db="EMBL/GenBank/DDBJ databases">
        <title>Genomes sequence of Algoriphagus aquimarinus ACAM450.</title>
        <authorList>
            <person name="Bowman J.P."/>
        </authorList>
    </citation>
    <scope>NUCLEOTIDE SEQUENCE [LARGE SCALE GENOMIC DNA]</scope>
    <source>
        <strain evidence="2 3">ACAM 450</strain>
    </source>
</reference>